<proteinExistence type="predicted"/>
<sequence length="101" mass="11175">MKMLVTLALSALAALGPVPATAEPDQKRDQQRAFDEMRNGRILPLRDIEARVLPSMRGAQYIGVDFDSESAIYTLKFLRNGNVIWVEVDGRSGRTLGRTGN</sequence>
<organism evidence="2 3">
    <name type="scientific">Sphingomonas oligophenolica</name>
    <dbReference type="NCBI Taxonomy" id="301154"/>
    <lineage>
        <taxon>Bacteria</taxon>
        <taxon>Pseudomonadati</taxon>
        <taxon>Pseudomonadota</taxon>
        <taxon>Alphaproteobacteria</taxon>
        <taxon>Sphingomonadales</taxon>
        <taxon>Sphingomonadaceae</taxon>
        <taxon>Sphingomonas</taxon>
    </lineage>
</organism>
<dbReference type="EMBL" id="JBDIME010000032">
    <property type="protein sequence ID" value="MEN2792736.1"/>
    <property type="molecule type" value="Genomic_DNA"/>
</dbReference>
<dbReference type="Proteomes" id="UP001419910">
    <property type="component" value="Unassembled WGS sequence"/>
</dbReference>
<comment type="caution">
    <text evidence="2">The sequence shown here is derived from an EMBL/GenBank/DDBJ whole genome shotgun (WGS) entry which is preliminary data.</text>
</comment>
<feature type="chain" id="PRO_5045923828" description="PepSY domain-containing protein" evidence="1">
    <location>
        <begin position="23"/>
        <end position="101"/>
    </location>
</feature>
<name>A0ABU9YAF1_9SPHN</name>
<reference evidence="2 3" key="1">
    <citation type="submission" date="2024-05" db="EMBL/GenBank/DDBJ databases">
        <authorList>
            <person name="Liu Q."/>
            <person name="Xin Y.-H."/>
        </authorList>
    </citation>
    <scope>NUCLEOTIDE SEQUENCE [LARGE SCALE GENOMIC DNA]</scope>
    <source>
        <strain evidence="2 3">CGMCC 1.10181</strain>
    </source>
</reference>
<keyword evidence="3" id="KW-1185">Reference proteome</keyword>
<evidence type="ECO:0000313" key="2">
    <source>
        <dbReference type="EMBL" id="MEN2792736.1"/>
    </source>
</evidence>
<dbReference type="RefSeq" id="WP_343891088.1">
    <property type="nucleotide sequence ID" value="NZ_BAAAEH010000038.1"/>
</dbReference>
<evidence type="ECO:0000256" key="1">
    <source>
        <dbReference type="SAM" id="SignalP"/>
    </source>
</evidence>
<evidence type="ECO:0008006" key="4">
    <source>
        <dbReference type="Google" id="ProtNLM"/>
    </source>
</evidence>
<accession>A0ABU9YAF1</accession>
<protein>
    <recommendedName>
        <fullName evidence="4">PepSY domain-containing protein</fullName>
    </recommendedName>
</protein>
<gene>
    <name evidence="2" type="ORF">ABC974_24115</name>
</gene>
<keyword evidence="1" id="KW-0732">Signal</keyword>
<evidence type="ECO:0000313" key="3">
    <source>
        <dbReference type="Proteomes" id="UP001419910"/>
    </source>
</evidence>
<feature type="signal peptide" evidence="1">
    <location>
        <begin position="1"/>
        <end position="22"/>
    </location>
</feature>